<evidence type="ECO:0000256" key="7">
    <source>
        <dbReference type="ARBA" id="ARBA00023015"/>
    </source>
</evidence>
<evidence type="ECO:0000256" key="12">
    <source>
        <dbReference type="PIRSR" id="PIRSR015919-1"/>
    </source>
</evidence>
<comment type="subcellular location">
    <subcellularLocation>
        <location evidence="1 11">Nucleus</location>
    </subcellularLocation>
</comment>
<evidence type="ECO:0000256" key="9">
    <source>
        <dbReference type="ARBA" id="ARBA00023204"/>
    </source>
</evidence>
<dbReference type="Gene3D" id="3.40.50.410">
    <property type="entry name" value="von Willebrand factor, type A domain"/>
    <property type="match status" value="1"/>
</dbReference>
<dbReference type="GO" id="GO:0008270">
    <property type="term" value="F:zinc ion binding"/>
    <property type="evidence" value="ECO:0007669"/>
    <property type="project" value="UniProtKB-UniRule"/>
</dbReference>
<evidence type="ECO:0000256" key="2">
    <source>
        <dbReference type="ARBA" id="ARBA00006092"/>
    </source>
</evidence>
<dbReference type="GO" id="GO:0006351">
    <property type="term" value="P:DNA-templated transcription"/>
    <property type="evidence" value="ECO:0007669"/>
    <property type="project" value="InterPro"/>
</dbReference>
<dbReference type="SMART" id="SM00327">
    <property type="entry name" value="VWA"/>
    <property type="match status" value="1"/>
</dbReference>
<feature type="region of interest" description="Disordered" evidence="13">
    <location>
        <begin position="1"/>
        <end position="124"/>
    </location>
</feature>
<dbReference type="PIRSF" id="PIRSF015919">
    <property type="entry name" value="TFIIH_SSL1"/>
    <property type="match status" value="1"/>
</dbReference>
<organism evidence="15 16">
    <name type="scientific">Naganishia liquefaciens</name>
    <dbReference type="NCBI Taxonomy" id="104408"/>
    <lineage>
        <taxon>Eukaryota</taxon>
        <taxon>Fungi</taxon>
        <taxon>Dikarya</taxon>
        <taxon>Basidiomycota</taxon>
        <taxon>Agaricomycotina</taxon>
        <taxon>Tremellomycetes</taxon>
        <taxon>Filobasidiales</taxon>
        <taxon>Filobasidiaceae</taxon>
        <taxon>Naganishia</taxon>
    </lineage>
</organism>
<comment type="caution">
    <text evidence="15">The sequence shown here is derived from an EMBL/GenBank/DDBJ whole genome shotgun (WGS) entry which is preliminary data.</text>
</comment>
<evidence type="ECO:0000256" key="1">
    <source>
        <dbReference type="ARBA" id="ARBA00004123"/>
    </source>
</evidence>
<dbReference type="PROSITE" id="PS00028">
    <property type="entry name" value="ZINC_FINGER_C2H2_1"/>
    <property type="match status" value="1"/>
</dbReference>
<dbReference type="InterPro" id="IPR004595">
    <property type="entry name" value="TFIIH_C1-like_dom"/>
</dbReference>
<dbReference type="SUPFAM" id="SSF53300">
    <property type="entry name" value="vWA-like"/>
    <property type="match status" value="1"/>
</dbReference>
<dbReference type="Pfam" id="PF07975">
    <property type="entry name" value="C1_4"/>
    <property type="match status" value="1"/>
</dbReference>
<dbReference type="GO" id="GO:0006289">
    <property type="term" value="P:nucleotide-excision repair"/>
    <property type="evidence" value="ECO:0007669"/>
    <property type="project" value="UniProtKB-UniRule"/>
</dbReference>
<dbReference type="SMART" id="SM01047">
    <property type="entry name" value="C1_4"/>
    <property type="match status" value="1"/>
</dbReference>
<accession>A0A8H3YGX7</accession>
<dbReference type="NCBIfam" id="TIGR00622">
    <property type="entry name" value="ssl1"/>
    <property type="match status" value="1"/>
</dbReference>
<reference evidence="15" key="1">
    <citation type="submission" date="2020-07" db="EMBL/GenBank/DDBJ databases">
        <title>Draft Genome Sequence of a Deep-Sea Yeast, Naganishia (Cryptococcus) liquefaciens strain N6.</title>
        <authorList>
            <person name="Han Y.W."/>
            <person name="Kajitani R."/>
            <person name="Morimoto H."/>
            <person name="Parhat M."/>
            <person name="Tsubouchi H."/>
            <person name="Bakenova O."/>
            <person name="Ogata M."/>
            <person name="Argunhan B."/>
            <person name="Aoki R."/>
            <person name="Kajiwara S."/>
            <person name="Itoh T."/>
            <person name="Iwasaki H."/>
        </authorList>
    </citation>
    <scope>NUCLEOTIDE SEQUENCE</scope>
    <source>
        <strain evidence="15">N6</strain>
    </source>
</reference>
<dbReference type="GO" id="GO:0000439">
    <property type="term" value="C:transcription factor TFIIH core complex"/>
    <property type="evidence" value="ECO:0007669"/>
    <property type="project" value="UniProtKB-UniRule"/>
</dbReference>
<evidence type="ECO:0000256" key="6">
    <source>
        <dbReference type="ARBA" id="ARBA00022833"/>
    </source>
</evidence>
<dbReference type="GO" id="GO:0005675">
    <property type="term" value="C:transcription factor TFIIH holo complex"/>
    <property type="evidence" value="ECO:0007669"/>
    <property type="project" value="UniProtKB-UniRule"/>
</dbReference>
<dbReference type="Pfam" id="PF04056">
    <property type="entry name" value="Ssl1"/>
    <property type="match status" value="1"/>
</dbReference>
<evidence type="ECO:0000313" key="16">
    <source>
        <dbReference type="Proteomes" id="UP000620104"/>
    </source>
</evidence>
<dbReference type="InterPro" id="IPR007198">
    <property type="entry name" value="Ssl1-like"/>
</dbReference>
<name>A0A8H3YGX7_9TREE</name>
<keyword evidence="8 11" id="KW-0804">Transcription</keyword>
<dbReference type="InterPro" id="IPR013083">
    <property type="entry name" value="Znf_RING/FYVE/PHD"/>
</dbReference>
<evidence type="ECO:0000256" key="3">
    <source>
        <dbReference type="ARBA" id="ARBA00022723"/>
    </source>
</evidence>
<dbReference type="OrthoDB" id="284275at2759"/>
<comment type="function">
    <text evidence="11">Component of the general transcription and DNA repair factor IIH (TFIIH) core complex, which is involved in general and transcription-coupled nucleotide excision repair (NER) of damaged DNA and, when complexed to TFIIK, in RNA transcription by RNA polymerase II.</text>
</comment>
<evidence type="ECO:0000256" key="4">
    <source>
        <dbReference type="ARBA" id="ARBA00022763"/>
    </source>
</evidence>
<evidence type="ECO:0000256" key="5">
    <source>
        <dbReference type="ARBA" id="ARBA00022771"/>
    </source>
</evidence>
<dbReference type="GO" id="GO:0006357">
    <property type="term" value="P:regulation of transcription by RNA polymerase II"/>
    <property type="evidence" value="ECO:0007669"/>
    <property type="project" value="UniProtKB-UniRule"/>
</dbReference>
<proteinExistence type="inferred from homology"/>
<dbReference type="InterPro" id="IPR046349">
    <property type="entry name" value="C1-like_sf"/>
</dbReference>
<keyword evidence="4" id="KW-0227">DNA damage</keyword>
<keyword evidence="3 11" id="KW-0479">Metal-binding</keyword>
<evidence type="ECO:0000313" key="15">
    <source>
        <dbReference type="EMBL" id="GHJ87657.1"/>
    </source>
</evidence>
<evidence type="ECO:0000256" key="13">
    <source>
        <dbReference type="SAM" id="MobiDB-lite"/>
    </source>
</evidence>
<dbReference type="SUPFAM" id="SSF57889">
    <property type="entry name" value="Cysteine-rich domain"/>
    <property type="match status" value="1"/>
</dbReference>
<protein>
    <recommendedName>
        <fullName evidence="11">General transcription and DNA repair factor IIH</fullName>
    </recommendedName>
</protein>
<dbReference type="InterPro" id="IPR013087">
    <property type="entry name" value="Znf_C2H2_type"/>
</dbReference>
<dbReference type="PANTHER" id="PTHR12695:SF2">
    <property type="entry name" value="GENERAL TRANSCRIPTION FACTOR IIH SUBUNIT 2-RELATED"/>
    <property type="match status" value="1"/>
</dbReference>
<keyword evidence="6 11" id="KW-0862">Zinc</keyword>
<comment type="similarity">
    <text evidence="2 11">Belongs to the GTF2H2 family.</text>
</comment>
<keyword evidence="10 11" id="KW-0539">Nucleus</keyword>
<keyword evidence="16" id="KW-1185">Reference proteome</keyword>
<keyword evidence="9" id="KW-0234">DNA repair</keyword>
<dbReference type="EMBL" id="BLZA01000023">
    <property type="protein sequence ID" value="GHJ87657.1"/>
    <property type="molecule type" value="Genomic_DNA"/>
</dbReference>
<dbReference type="InterPro" id="IPR012170">
    <property type="entry name" value="TFIIH_SSL1/p44"/>
</dbReference>
<dbReference type="InterPro" id="IPR002035">
    <property type="entry name" value="VWF_A"/>
</dbReference>
<dbReference type="FunFam" id="3.40.50.410:FF:000015">
    <property type="entry name" value="General transcription factor IIH subunit 2"/>
    <property type="match status" value="1"/>
</dbReference>
<gene>
    <name evidence="15" type="ORF">NliqN6_4059</name>
</gene>
<dbReference type="AlphaFoldDB" id="A0A8H3YGX7"/>
<keyword evidence="7 11" id="KW-0805">Transcription regulation</keyword>
<evidence type="ECO:0000256" key="8">
    <source>
        <dbReference type="ARBA" id="ARBA00023163"/>
    </source>
</evidence>
<evidence type="ECO:0000256" key="11">
    <source>
        <dbReference type="PIRNR" id="PIRNR015919"/>
    </source>
</evidence>
<feature type="compositionally biased region" description="Polar residues" evidence="13">
    <location>
        <begin position="71"/>
        <end position="86"/>
    </location>
</feature>
<feature type="zinc finger region" description="C4-type" evidence="12">
    <location>
        <begin position="419"/>
        <end position="436"/>
    </location>
</feature>
<dbReference type="PANTHER" id="PTHR12695">
    <property type="entry name" value="GENERAL TRANSCRIPTION FACTOR IIH SUBUNIT 2"/>
    <property type="match status" value="1"/>
</dbReference>
<keyword evidence="5" id="KW-0863">Zinc-finger</keyword>
<evidence type="ECO:0000256" key="10">
    <source>
        <dbReference type="ARBA" id="ARBA00023242"/>
    </source>
</evidence>
<dbReference type="Proteomes" id="UP000620104">
    <property type="component" value="Unassembled WGS sequence"/>
</dbReference>
<evidence type="ECO:0000259" key="14">
    <source>
        <dbReference type="PROSITE" id="PS00028"/>
    </source>
</evidence>
<feature type="domain" description="C2H2-type" evidence="14">
    <location>
        <begin position="507"/>
        <end position="527"/>
    </location>
</feature>
<dbReference type="Gene3D" id="3.30.40.10">
    <property type="entry name" value="Zinc/RING finger domain, C3HC4 (zinc finger)"/>
    <property type="match status" value="1"/>
</dbReference>
<sequence length="535" mass="57891">MSDISDADDLLNPARKRRRLDKGKGKVVIADSEDEDESNKAPSRPASTLTGGQPDNRHNAVQAVARGATDSEASTPMSTYTRTATRPANDAPIAQERTKKATTAAEDDLSDEEAGGRKGRNQANKWETFQRSWEAVTEDETGGLQGAVDRLLAKARRRRAETSQSSLRRSIIRHMYILFDLSSSMLETDLKPNRFDLTLRYLRAFVTEWFDQNPLGQIGIIGLRDGLAEMIIEMGGNPHAILAALADKRKFEPSGEPSLQNGLDMARSSMGHLPSTSSLEVLALFSSLTSTDPGSIHKTLAALITSKIRVSIIALAAELKICRLIAEKTGGKFGVALNEPHYHDLMWEMVQAPATTMAGTTGLKTALDSAAKRAQGGASSSKAPPCDLMMMGFPTRLPIASPISLCACHGAMRQGGYLCPRCGAKVCEVPTDCEVCGLMVVSSPHLARSYWFLFPVPSYQTISTEDPPTTQQLSCYGCTVPFPESTVNETGVAHIDTSVSPTGRYRCPKCEKDYCMDCDLFIHDVLHSCPGCAGG</sequence>
<dbReference type="InterPro" id="IPR036465">
    <property type="entry name" value="vWFA_dom_sf"/>
</dbReference>